<accession>T1J3T6</accession>
<dbReference type="EMBL" id="JH431831">
    <property type="status" value="NOT_ANNOTATED_CDS"/>
    <property type="molecule type" value="Genomic_DNA"/>
</dbReference>
<name>T1J3T6_STRMM</name>
<dbReference type="AlphaFoldDB" id="T1J3T6"/>
<protein>
    <submittedName>
        <fullName evidence="1">Uncharacterized protein</fullName>
    </submittedName>
</protein>
<proteinExistence type="predicted"/>
<reference evidence="1" key="2">
    <citation type="submission" date="2015-02" db="UniProtKB">
        <authorList>
            <consortium name="EnsemblMetazoa"/>
        </authorList>
    </citation>
    <scope>IDENTIFICATION</scope>
</reference>
<keyword evidence="2" id="KW-1185">Reference proteome</keyword>
<evidence type="ECO:0000313" key="1">
    <source>
        <dbReference type="EnsemblMetazoa" id="SMAR008256-PA"/>
    </source>
</evidence>
<evidence type="ECO:0000313" key="2">
    <source>
        <dbReference type="Proteomes" id="UP000014500"/>
    </source>
</evidence>
<reference evidence="2" key="1">
    <citation type="submission" date="2011-05" db="EMBL/GenBank/DDBJ databases">
        <authorList>
            <person name="Richards S.R."/>
            <person name="Qu J."/>
            <person name="Jiang H."/>
            <person name="Jhangiani S.N."/>
            <person name="Agravi P."/>
            <person name="Goodspeed R."/>
            <person name="Gross S."/>
            <person name="Mandapat C."/>
            <person name="Jackson L."/>
            <person name="Mathew T."/>
            <person name="Pu L."/>
            <person name="Thornton R."/>
            <person name="Saada N."/>
            <person name="Wilczek-Boney K.B."/>
            <person name="Lee S."/>
            <person name="Kovar C."/>
            <person name="Wu Y."/>
            <person name="Scherer S.E."/>
            <person name="Worley K.C."/>
            <person name="Muzny D.M."/>
            <person name="Gibbs R."/>
        </authorList>
    </citation>
    <scope>NUCLEOTIDE SEQUENCE</scope>
    <source>
        <strain evidence="2">Brora</strain>
    </source>
</reference>
<dbReference type="EnsemblMetazoa" id="SMAR008256-RA">
    <property type="protein sequence ID" value="SMAR008256-PA"/>
    <property type="gene ID" value="SMAR008256"/>
</dbReference>
<sequence>MDDREHWGRGRGIRKKNGKLRVHRTEHAANFTSSNFMVVMAVSKVEFIYPRSIYGMGLRRDLIRFGLSSGLCRDGDVWHRFIWLMVTSGADGNGPLGAKN</sequence>
<dbReference type="HOGENOM" id="CLU_2313247_0_0_1"/>
<organism evidence="1 2">
    <name type="scientific">Strigamia maritima</name>
    <name type="common">European centipede</name>
    <name type="synonym">Geophilus maritimus</name>
    <dbReference type="NCBI Taxonomy" id="126957"/>
    <lineage>
        <taxon>Eukaryota</taxon>
        <taxon>Metazoa</taxon>
        <taxon>Ecdysozoa</taxon>
        <taxon>Arthropoda</taxon>
        <taxon>Myriapoda</taxon>
        <taxon>Chilopoda</taxon>
        <taxon>Pleurostigmophora</taxon>
        <taxon>Geophilomorpha</taxon>
        <taxon>Linotaeniidae</taxon>
        <taxon>Strigamia</taxon>
    </lineage>
</organism>
<dbReference type="Proteomes" id="UP000014500">
    <property type="component" value="Unassembled WGS sequence"/>
</dbReference>